<protein>
    <recommendedName>
        <fullName evidence="8">CBM6 domain-containing protein</fullName>
    </recommendedName>
</protein>
<evidence type="ECO:0000256" key="4">
    <source>
        <dbReference type="ARBA" id="ARBA00023295"/>
    </source>
</evidence>
<feature type="active site" description="Proton acceptor" evidence="5">
    <location>
        <position position="46"/>
    </location>
</feature>
<evidence type="ECO:0000256" key="6">
    <source>
        <dbReference type="PIRSR" id="PIRSR606710-2"/>
    </source>
</evidence>
<evidence type="ECO:0000313" key="10">
    <source>
        <dbReference type="Proteomes" id="UP000054099"/>
    </source>
</evidence>
<dbReference type="Pfam" id="PF04616">
    <property type="entry name" value="Glyco_hydro_43"/>
    <property type="match status" value="1"/>
</dbReference>
<dbReference type="OrthoDB" id="177947at2"/>
<dbReference type="Proteomes" id="UP000054099">
    <property type="component" value="Unassembled WGS sequence"/>
</dbReference>
<reference evidence="9 10" key="1">
    <citation type="journal article" date="2014" name="Antonie Van Leeuwenhoek">
        <title>Fictibacillus enclensis sp. nov., isolated from marine sediment.</title>
        <authorList>
            <person name="Dastager S.G."/>
            <person name="Mawlankar R."/>
            <person name="Srinivasan K."/>
            <person name="Tang S.K."/>
            <person name="Lee J.C."/>
            <person name="Ramana V.V."/>
            <person name="Shouche Y.S."/>
        </authorList>
    </citation>
    <scope>NUCLEOTIDE SEQUENCE [LARGE SCALE GENOMIC DNA]</scope>
    <source>
        <strain evidence="9 10">NIO-1003</strain>
    </source>
</reference>
<keyword evidence="3" id="KW-0378">Hydrolase</keyword>
<evidence type="ECO:0000256" key="1">
    <source>
        <dbReference type="ARBA" id="ARBA00009865"/>
    </source>
</evidence>
<evidence type="ECO:0000256" key="2">
    <source>
        <dbReference type="ARBA" id="ARBA00022729"/>
    </source>
</evidence>
<dbReference type="SMART" id="SM00606">
    <property type="entry name" value="CBD_IV"/>
    <property type="match status" value="1"/>
</dbReference>
<dbReference type="SUPFAM" id="SSF49785">
    <property type="entry name" value="Galactose-binding domain-like"/>
    <property type="match status" value="2"/>
</dbReference>
<gene>
    <name evidence="9" type="ORF">AS030_17490</name>
</gene>
<dbReference type="InterPro" id="IPR006710">
    <property type="entry name" value="Glyco_hydro_43"/>
</dbReference>
<feature type="signal peptide" evidence="7">
    <location>
        <begin position="1"/>
        <end position="28"/>
    </location>
</feature>
<dbReference type="GO" id="GO:0004553">
    <property type="term" value="F:hydrolase activity, hydrolyzing O-glycosyl compounds"/>
    <property type="evidence" value="ECO:0007669"/>
    <property type="project" value="InterPro"/>
</dbReference>
<dbReference type="SUPFAM" id="SSF75005">
    <property type="entry name" value="Arabinanase/levansucrase/invertase"/>
    <property type="match status" value="1"/>
</dbReference>
<evidence type="ECO:0000256" key="7">
    <source>
        <dbReference type="SAM" id="SignalP"/>
    </source>
</evidence>
<proteinExistence type="inferred from homology"/>
<accession>A0A0V8J4I2</accession>
<dbReference type="InterPro" id="IPR006584">
    <property type="entry name" value="Cellulose-bd_IV"/>
</dbReference>
<dbReference type="InterPro" id="IPR023296">
    <property type="entry name" value="Glyco_hydro_beta-prop_sf"/>
</dbReference>
<feature type="active site" description="Proton donor" evidence="5">
    <location>
        <position position="224"/>
    </location>
</feature>
<dbReference type="Pfam" id="PF16990">
    <property type="entry name" value="CBM_35"/>
    <property type="match status" value="2"/>
</dbReference>
<feature type="chain" id="PRO_5039668656" description="CBM6 domain-containing protein" evidence="7">
    <location>
        <begin position="29"/>
        <end position="610"/>
    </location>
</feature>
<name>A0A0V8J4I2_9BACL</name>
<dbReference type="CDD" id="cd18820">
    <property type="entry name" value="GH43_LbAraf43-like"/>
    <property type="match status" value="1"/>
</dbReference>
<dbReference type="Gene3D" id="2.60.120.260">
    <property type="entry name" value="Galactose-binding domain-like"/>
    <property type="match status" value="2"/>
</dbReference>
<dbReference type="InterPro" id="IPR008979">
    <property type="entry name" value="Galactose-bd-like_sf"/>
</dbReference>
<dbReference type="Gene3D" id="2.115.10.20">
    <property type="entry name" value="Glycosyl hydrolase domain, family 43"/>
    <property type="match status" value="1"/>
</dbReference>
<dbReference type="GO" id="GO:0005975">
    <property type="term" value="P:carbohydrate metabolic process"/>
    <property type="evidence" value="ECO:0007669"/>
    <property type="project" value="InterPro"/>
</dbReference>
<dbReference type="AlphaFoldDB" id="A0A0V8J4I2"/>
<evidence type="ECO:0000313" key="9">
    <source>
        <dbReference type="EMBL" id="KSU82066.1"/>
    </source>
</evidence>
<feature type="domain" description="CBM6" evidence="8">
    <location>
        <begin position="364"/>
        <end position="482"/>
    </location>
</feature>
<dbReference type="InterPro" id="IPR005084">
    <property type="entry name" value="CBM6"/>
</dbReference>
<organism evidence="9 10">
    <name type="scientific">Fictibacillus enclensis</name>
    <dbReference type="NCBI Taxonomy" id="1017270"/>
    <lineage>
        <taxon>Bacteria</taxon>
        <taxon>Bacillati</taxon>
        <taxon>Bacillota</taxon>
        <taxon>Bacilli</taxon>
        <taxon>Bacillales</taxon>
        <taxon>Fictibacillaceae</taxon>
        <taxon>Fictibacillus</taxon>
    </lineage>
</organism>
<evidence type="ECO:0000259" key="8">
    <source>
        <dbReference type="PROSITE" id="PS51175"/>
    </source>
</evidence>
<evidence type="ECO:0000256" key="3">
    <source>
        <dbReference type="ARBA" id="ARBA00022801"/>
    </source>
</evidence>
<dbReference type="RefSeq" id="WP_061973991.1">
    <property type="nucleotide sequence ID" value="NZ_FMAV01000003.1"/>
</dbReference>
<feature type="site" description="Important for catalytic activity, responsible for pKa modulation of the active site Glu and correct orientation of both the proton donor and substrate" evidence="6">
    <location>
        <position position="162"/>
    </location>
</feature>
<keyword evidence="4" id="KW-0326">Glycosidase</keyword>
<dbReference type="PROSITE" id="PS51175">
    <property type="entry name" value="CBM6"/>
    <property type="match status" value="1"/>
</dbReference>
<keyword evidence="2 7" id="KW-0732">Signal</keyword>
<comment type="caution">
    <text evidence="9">The sequence shown here is derived from an EMBL/GenBank/DDBJ whole genome shotgun (WGS) entry which is preliminary data.</text>
</comment>
<dbReference type="GO" id="GO:0030246">
    <property type="term" value="F:carbohydrate binding"/>
    <property type="evidence" value="ECO:0007669"/>
    <property type="project" value="InterPro"/>
</dbReference>
<keyword evidence="10" id="KW-1185">Reference proteome</keyword>
<dbReference type="PANTHER" id="PTHR43817:SF1">
    <property type="entry name" value="HYDROLASE, FAMILY 43, PUTATIVE (AFU_ORTHOLOGUE AFUA_3G01660)-RELATED"/>
    <property type="match status" value="1"/>
</dbReference>
<sequence length="610" mass="67615">MKIRKMYAFTLGLLIVAFLFPSPSSASAPSTEMKLFKNPVVGDGADPWVVKHTDGYYYYMQTTGNNLTIRKSKTLTGLDDAEKKVVWTPDSGAENSGNIWAPELHFLDGRWYIYFAAGDGNMGKQRMYVLESEGSDPLGKYSYPKGTKLGKISDPSDKWAIDGTVFEYKNKRYFVWSGWEGDENVSQQIYIAPMKNPWTISGERVELSRPELPWEKNGTPLINEGPEILKNKQGDVFIVYSASGSWTDDYCLGMLKLTGKDPLKAGDWAKNPEPVFKSSPADNVYGPGHNSIVKSPDGKEDWIVYHAAKFKGAGWNRNVRIQEFTWKADGTPNFGTPLPADTMLRAPSGEDGGKLVPALPGKVYSYEAENGVVNHATIVNNTSASGGSKVGMIDYNDSFVEFKVDAAPGDYTLKVRYSNGMGETSTHVLALNGKSLGEAAYPSYGWDTWRDAEQEVHLNAGENKIKLSKGTLFAEIDRIDLVPKKTKVFQYEAELGYLKNAKVVNEYDAANHQAVGLMSAHNSSVRFPISVEKSGTYEMNIRYKQPKGINAVQVLHVNGKKSLILYKGEGSDKWKETAVKVKLKKGKNDISFSKSRGAVDLDYFTLNQTK</sequence>
<dbReference type="EMBL" id="LNQN01000005">
    <property type="protein sequence ID" value="KSU82066.1"/>
    <property type="molecule type" value="Genomic_DNA"/>
</dbReference>
<dbReference type="PANTHER" id="PTHR43817">
    <property type="entry name" value="GLYCOSYL HYDROLASE"/>
    <property type="match status" value="1"/>
</dbReference>
<evidence type="ECO:0000256" key="5">
    <source>
        <dbReference type="PIRSR" id="PIRSR606710-1"/>
    </source>
</evidence>
<comment type="similarity">
    <text evidence="1">Belongs to the glycosyl hydrolase 43 family.</text>
</comment>